<feature type="compositionally biased region" description="Polar residues" evidence="1">
    <location>
        <begin position="51"/>
        <end position="61"/>
    </location>
</feature>
<dbReference type="Proteomes" id="UP001221898">
    <property type="component" value="Unassembled WGS sequence"/>
</dbReference>
<feature type="region of interest" description="Disordered" evidence="1">
    <location>
        <begin position="49"/>
        <end position="90"/>
    </location>
</feature>
<evidence type="ECO:0000313" key="3">
    <source>
        <dbReference type="Proteomes" id="UP001221898"/>
    </source>
</evidence>
<organism evidence="2 3">
    <name type="scientific">Aldrovandia affinis</name>
    <dbReference type="NCBI Taxonomy" id="143900"/>
    <lineage>
        <taxon>Eukaryota</taxon>
        <taxon>Metazoa</taxon>
        <taxon>Chordata</taxon>
        <taxon>Craniata</taxon>
        <taxon>Vertebrata</taxon>
        <taxon>Euteleostomi</taxon>
        <taxon>Actinopterygii</taxon>
        <taxon>Neopterygii</taxon>
        <taxon>Teleostei</taxon>
        <taxon>Notacanthiformes</taxon>
        <taxon>Halosauridae</taxon>
        <taxon>Aldrovandia</taxon>
    </lineage>
</organism>
<name>A0AAD7RWS5_9TELE</name>
<dbReference type="AlphaFoldDB" id="A0AAD7RWS5"/>
<dbReference type="EMBL" id="JAINUG010000154">
    <property type="protein sequence ID" value="KAJ8391714.1"/>
    <property type="molecule type" value="Genomic_DNA"/>
</dbReference>
<evidence type="ECO:0000256" key="1">
    <source>
        <dbReference type="SAM" id="MobiDB-lite"/>
    </source>
</evidence>
<evidence type="ECO:0000313" key="2">
    <source>
        <dbReference type="EMBL" id="KAJ8391714.1"/>
    </source>
</evidence>
<protein>
    <submittedName>
        <fullName evidence="2">Uncharacterized protein</fullName>
    </submittedName>
</protein>
<sequence length="90" mass="10180">MLLTPKEEWDIYGRPIAVSSFFCANFNTSSWGAEQRDKGGSFWRTGPLPRDSTQLSGTHTFQGHPDELGRGPDSRILRKSHRDVPFTTLE</sequence>
<gene>
    <name evidence="2" type="ORF">AAFF_G00086640</name>
</gene>
<accession>A0AAD7RWS5</accession>
<comment type="caution">
    <text evidence="2">The sequence shown here is derived from an EMBL/GenBank/DDBJ whole genome shotgun (WGS) entry which is preliminary data.</text>
</comment>
<keyword evidence="3" id="KW-1185">Reference proteome</keyword>
<reference evidence="2" key="1">
    <citation type="journal article" date="2023" name="Science">
        <title>Genome structures resolve the early diversification of teleost fishes.</title>
        <authorList>
            <person name="Parey E."/>
            <person name="Louis A."/>
            <person name="Montfort J."/>
            <person name="Bouchez O."/>
            <person name="Roques C."/>
            <person name="Iampietro C."/>
            <person name="Lluch J."/>
            <person name="Castinel A."/>
            <person name="Donnadieu C."/>
            <person name="Desvignes T."/>
            <person name="Floi Bucao C."/>
            <person name="Jouanno E."/>
            <person name="Wen M."/>
            <person name="Mejri S."/>
            <person name="Dirks R."/>
            <person name="Jansen H."/>
            <person name="Henkel C."/>
            <person name="Chen W.J."/>
            <person name="Zahm M."/>
            <person name="Cabau C."/>
            <person name="Klopp C."/>
            <person name="Thompson A.W."/>
            <person name="Robinson-Rechavi M."/>
            <person name="Braasch I."/>
            <person name="Lecointre G."/>
            <person name="Bobe J."/>
            <person name="Postlethwait J.H."/>
            <person name="Berthelot C."/>
            <person name="Roest Crollius H."/>
            <person name="Guiguen Y."/>
        </authorList>
    </citation>
    <scope>NUCLEOTIDE SEQUENCE</scope>
    <source>
        <strain evidence="2">NC1722</strain>
    </source>
</reference>
<proteinExistence type="predicted"/>
<feature type="compositionally biased region" description="Basic and acidic residues" evidence="1">
    <location>
        <begin position="64"/>
        <end position="76"/>
    </location>
</feature>